<dbReference type="EMBL" id="KZ663347">
    <property type="protein sequence ID" value="PPS13461.1"/>
    <property type="molecule type" value="Genomic_DNA"/>
</dbReference>
<dbReference type="Proteomes" id="UP000239757">
    <property type="component" value="Unassembled WGS sequence"/>
</dbReference>
<organism evidence="1 2">
    <name type="scientific">Gossypium barbadense</name>
    <name type="common">Sea Island cotton</name>
    <name type="synonym">Hibiscus barbadensis</name>
    <dbReference type="NCBI Taxonomy" id="3634"/>
    <lineage>
        <taxon>Eukaryota</taxon>
        <taxon>Viridiplantae</taxon>
        <taxon>Streptophyta</taxon>
        <taxon>Embryophyta</taxon>
        <taxon>Tracheophyta</taxon>
        <taxon>Spermatophyta</taxon>
        <taxon>Magnoliopsida</taxon>
        <taxon>eudicotyledons</taxon>
        <taxon>Gunneridae</taxon>
        <taxon>Pentapetalae</taxon>
        <taxon>rosids</taxon>
        <taxon>malvids</taxon>
        <taxon>Malvales</taxon>
        <taxon>Malvaceae</taxon>
        <taxon>Malvoideae</taxon>
        <taxon>Gossypium</taxon>
    </lineage>
</organism>
<protein>
    <submittedName>
        <fullName evidence="1">Uncharacterized protein</fullName>
    </submittedName>
</protein>
<dbReference type="AlphaFoldDB" id="A0A2P5YD54"/>
<name>A0A2P5YD54_GOSBA</name>
<gene>
    <name evidence="1" type="ORF">GOBAR_AA07116</name>
</gene>
<reference evidence="1 2" key="1">
    <citation type="submission" date="2015-01" db="EMBL/GenBank/DDBJ databases">
        <title>Genome of allotetraploid Gossypium barbadense reveals genomic plasticity and fiber elongation in cotton evolution.</title>
        <authorList>
            <person name="Chen X."/>
            <person name="Liu X."/>
            <person name="Zhao B."/>
            <person name="Zheng H."/>
            <person name="Hu Y."/>
            <person name="Lu G."/>
            <person name="Yang C."/>
            <person name="Chen J."/>
            <person name="Shan C."/>
            <person name="Zhang L."/>
            <person name="Zhou Y."/>
            <person name="Wang L."/>
            <person name="Guo W."/>
            <person name="Bai Y."/>
            <person name="Ruan J."/>
            <person name="Shangguan X."/>
            <person name="Mao Y."/>
            <person name="Jiang J."/>
            <person name="Zhu Y."/>
            <person name="Lei J."/>
            <person name="Kang H."/>
            <person name="Chen S."/>
            <person name="He X."/>
            <person name="Wang R."/>
            <person name="Wang Y."/>
            <person name="Chen J."/>
            <person name="Wang L."/>
            <person name="Yu S."/>
            <person name="Wang B."/>
            <person name="Wei J."/>
            <person name="Song S."/>
            <person name="Lu X."/>
            <person name="Gao Z."/>
            <person name="Gu W."/>
            <person name="Deng X."/>
            <person name="Ma D."/>
            <person name="Wang S."/>
            <person name="Liang W."/>
            <person name="Fang L."/>
            <person name="Cai C."/>
            <person name="Zhu X."/>
            <person name="Zhou B."/>
            <person name="Zhang Y."/>
            <person name="Chen Z."/>
            <person name="Xu S."/>
            <person name="Zhu R."/>
            <person name="Wang S."/>
            <person name="Zhang T."/>
            <person name="Zhao G."/>
        </authorList>
    </citation>
    <scope>NUCLEOTIDE SEQUENCE [LARGE SCALE GENOMIC DNA]</scope>
    <source>
        <strain evidence="2">cv. Xinhai21</strain>
        <tissue evidence="1">Leaf</tissue>
    </source>
</reference>
<sequence length="139" mass="15688">MSSSRGKKTAVPELVQLADAIRALLTTDPWESFLSDHRSNISLAHDETMLNVSFSDRRLVRQLSIPKFGTTLGLYTEEFKEENDLDTLNCHIHRSPSRYMDALVPGSATYNPRSNEDVKLREISNRGNHLDKGRCLSLA</sequence>
<accession>A0A2P5YD54</accession>
<evidence type="ECO:0000313" key="1">
    <source>
        <dbReference type="EMBL" id="PPS13461.1"/>
    </source>
</evidence>
<proteinExistence type="predicted"/>
<evidence type="ECO:0000313" key="2">
    <source>
        <dbReference type="Proteomes" id="UP000239757"/>
    </source>
</evidence>